<gene>
    <name evidence="2" type="ORF">GCM10009839_74730</name>
</gene>
<protein>
    <submittedName>
        <fullName evidence="2">NAD-dependent epimerase/dehydratase family protein</fullName>
    </submittedName>
</protein>
<dbReference type="Pfam" id="PF01370">
    <property type="entry name" value="Epimerase"/>
    <property type="match status" value="1"/>
</dbReference>
<dbReference type="SUPFAM" id="SSF51735">
    <property type="entry name" value="NAD(P)-binding Rossmann-fold domains"/>
    <property type="match status" value="1"/>
</dbReference>
<feature type="domain" description="NAD-dependent epimerase/dehydratase" evidence="1">
    <location>
        <begin position="4"/>
        <end position="212"/>
    </location>
</feature>
<dbReference type="RefSeq" id="WP_344670435.1">
    <property type="nucleotide sequence ID" value="NZ_BAAAQN010000061.1"/>
</dbReference>
<reference evidence="2 3" key="1">
    <citation type="journal article" date="2019" name="Int. J. Syst. Evol. Microbiol.">
        <title>The Global Catalogue of Microorganisms (GCM) 10K type strain sequencing project: providing services to taxonomists for standard genome sequencing and annotation.</title>
        <authorList>
            <consortium name="The Broad Institute Genomics Platform"/>
            <consortium name="The Broad Institute Genome Sequencing Center for Infectious Disease"/>
            <person name="Wu L."/>
            <person name="Ma J."/>
        </authorList>
    </citation>
    <scope>NUCLEOTIDE SEQUENCE [LARGE SCALE GENOMIC DNA]</scope>
    <source>
        <strain evidence="2 3">JCM 16014</strain>
    </source>
</reference>
<evidence type="ECO:0000259" key="1">
    <source>
        <dbReference type="Pfam" id="PF01370"/>
    </source>
</evidence>
<proteinExistence type="predicted"/>
<comment type="caution">
    <text evidence="2">The sequence shown here is derived from an EMBL/GenBank/DDBJ whole genome shotgun (WGS) entry which is preliminary data.</text>
</comment>
<dbReference type="EMBL" id="BAAAQN010000061">
    <property type="protein sequence ID" value="GAA2055260.1"/>
    <property type="molecule type" value="Genomic_DNA"/>
</dbReference>
<dbReference type="InterPro" id="IPR036291">
    <property type="entry name" value="NAD(P)-bd_dom_sf"/>
</dbReference>
<organism evidence="2 3">
    <name type="scientific">Catenulispora yoronensis</name>
    <dbReference type="NCBI Taxonomy" id="450799"/>
    <lineage>
        <taxon>Bacteria</taxon>
        <taxon>Bacillati</taxon>
        <taxon>Actinomycetota</taxon>
        <taxon>Actinomycetes</taxon>
        <taxon>Catenulisporales</taxon>
        <taxon>Catenulisporaceae</taxon>
        <taxon>Catenulispora</taxon>
    </lineage>
</organism>
<evidence type="ECO:0000313" key="3">
    <source>
        <dbReference type="Proteomes" id="UP001500751"/>
    </source>
</evidence>
<keyword evidence="3" id="KW-1185">Reference proteome</keyword>
<evidence type="ECO:0000313" key="2">
    <source>
        <dbReference type="EMBL" id="GAA2055260.1"/>
    </source>
</evidence>
<dbReference type="Proteomes" id="UP001500751">
    <property type="component" value="Unassembled WGS sequence"/>
</dbReference>
<accession>A0ABN2V9C6</accession>
<name>A0ABN2V9C6_9ACTN</name>
<dbReference type="Gene3D" id="3.40.50.720">
    <property type="entry name" value="NAD(P)-binding Rossmann-like Domain"/>
    <property type="match status" value="1"/>
</dbReference>
<sequence>MRLLIVGGSRFLGRAVAETALAAGHEVTVFNRGRSAPDVPGVTAVRGDRESEADLERLAGHGPWDAIVDTSGYVPQVVGRSARALAGSSPVYVFMSTCSVFTDWPLRPLADDSPVYACPPDAGPDDGDYGALKAGCERAVDRDFPGRTLHLRLGLLLGPYEDVGRLPTLLLRIADAGGARDERVLAPGDPAYQVRPIDVRDVARFTLGAIEQRLRGAYLVTGTPASATTYGELLQSCIDATGSPARLEWVDGAFLTRHNVAMWTELPLWVPPEDVPWDNDTSRAEAAGLRCRPLRETVADTWAWLAADDGKVRHSYRPNRPHGLDQDREREVLAAWDAEKASGSAG</sequence>
<dbReference type="InterPro" id="IPR001509">
    <property type="entry name" value="Epimerase_deHydtase"/>
</dbReference>